<keyword evidence="5" id="KW-0812">Transmembrane</keyword>
<evidence type="ECO:0000313" key="11">
    <source>
        <dbReference type="EMBL" id="MBV3391959.1"/>
    </source>
</evidence>
<dbReference type="PANTHER" id="PTHR43678:SF1">
    <property type="entry name" value="BETA-N-ACETYLHEXOSAMINIDASE"/>
    <property type="match status" value="1"/>
</dbReference>
<dbReference type="InterPro" id="IPR015883">
    <property type="entry name" value="Glyco_hydro_20_cat"/>
</dbReference>
<evidence type="ECO:0000256" key="3">
    <source>
        <dbReference type="ARBA" id="ARBA00023295"/>
    </source>
</evidence>
<dbReference type="AlphaFoldDB" id="A0AAW4MRR4"/>
<name>A0AAW4MRR4_9FIRM</name>
<dbReference type="EMBL" id="JAHOEF010000005">
    <property type="protein sequence ID" value="MBV3381934.1"/>
    <property type="molecule type" value="Genomic_DNA"/>
</dbReference>
<dbReference type="InterPro" id="IPR052764">
    <property type="entry name" value="GH20_Enzymes"/>
</dbReference>
<evidence type="ECO:0000313" key="13">
    <source>
        <dbReference type="Proteomes" id="UP001197492"/>
    </source>
</evidence>
<evidence type="ECO:0000259" key="7">
    <source>
        <dbReference type="Pfam" id="PF00754"/>
    </source>
</evidence>
<keyword evidence="5" id="KW-0472">Membrane</keyword>
<dbReference type="Pfam" id="PF07554">
    <property type="entry name" value="FIVAR"/>
    <property type="match status" value="4"/>
</dbReference>
<sequence length="1151" mass="128902">MFQSIKFKSGGEIFSLINKERGEIMKGKKIVEVGLAAIIALSGVASAAAPAFAAPDVIYPNVQSYTKDSDTFTLPKKSRLLVVSNEKTLNNEVLLRDLKRASSQLADRGVLSEAPQIVFGTLENAADNDIIVKMGTNPDLTGKNDAYAVDIKNNITISAEDETGIYYGLTSVIQMLIDSDRVLTKGNIVDYSDVEDRSFHLDCARKFFTKDWIISLIKDLSWQKYNSIQIHFSENEGFRLQSDTLEAIDGFQYVNNQYLTKQDMLEIIQVANEYHIEVIPSLDSPGHLGAVLRYLPSDYSCASLFPSDGRRAQCFNIFTNDEARGFLIDLMTEFIDFFSEAGCKRFNIGGDEFLEKFSNFSNEQYVQIMEYFNEVSAIVKSKGMTPRTWNDGVMYGNYTGYKLDPDIEICYWAAPQNCASIEKFVQNGNKVINFSDIYMYYVLSSWWLQNACPEGDRIYREWNPGKFSTLQGGIPQTYKKPYANFIKGGSYAVWCDVPGYMTQDSVANNIFYRTRATAYKMWNTSDSMPEYADVKKAFDKIGRVPGYKSILPEPGQVLYEGQSVALTIEYKNEFGQTIEPTETLYGLKDNEYTIEPKELYGYKFEKASESLTGTYKENKTITLTYKTFTDKEALAKEVNNALVIKDYIPETVKEYKEALDASKDVKEDPTAGQKKVDETLAALRTAKEKAVKAKFYKLYVEAYYPVSDAAYASGYQAYMNAVNNGKNTLKDENLDVETAEAAYNNIMNAKKALIKKAADKPTISATKGYYSWYSYNNMIDGNRNSKCWFGANQTAGDEVLFTFPSKVKLSGVNVVQADQGDILRDAEVQISADKINWTTVGTLKDTDPLEKRFDFDAQEIKYVRIYINSGYGAWYQISEVEFVLESIGEDTTLKDLIEKAKEEDLEGKTVASRDEFLEALIEAQKALVAEDIKNEEVINRLNEAIEGLVDAPVVNTDALDEAIAKANALTEEEVNKAIKKNVEVFNKALADAKAVLAKDEPTQEEIDAAVKTLNEALDGLKVLRGNPEALNSALEAASKKDESKYTAESWAALMAVVEEVKAIDLENATQKEIDKAVVKLNKAVDALEEKVVIEPEKPTVPEKPTEKPEIKPEDKKHDTVKTGDSTMILGMVALMAVSAIVYISLKRKKFN</sequence>
<keyword evidence="2" id="KW-0378">Hydrolase</keyword>
<dbReference type="InterPro" id="IPR009459">
    <property type="entry name" value="MucBP_dom"/>
</dbReference>
<dbReference type="InterPro" id="IPR000421">
    <property type="entry name" value="FA58C"/>
</dbReference>
<proteinExistence type="predicted"/>
<feature type="domain" description="Glycoside hydrolase family 20 catalytic" evidence="6">
    <location>
        <begin position="197"/>
        <end position="524"/>
    </location>
</feature>
<feature type="domain" description="F5/8 type C" evidence="7">
    <location>
        <begin position="767"/>
        <end position="880"/>
    </location>
</feature>
<feature type="domain" description="MucBP" evidence="9">
    <location>
        <begin position="566"/>
        <end position="626"/>
    </location>
</feature>
<keyword evidence="5" id="KW-1133">Transmembrane helix</keyword>
<evidence type="ECO:0000259" key="6">
    <source>
        <dbReference type="Pfam" id="PF00728"/>
    </source>
</evidence>
<evidence type="ECO:0000259" key="9">
    <source>
        <dbReference type="Pfam" id="PF06458"/>
    </source>
</evidence>
<dbReference type="Pfam" id="PF06458">
    <property type="entry name" value="MucBP"/>
    <property type="match status" value="1"/>
</dbReference>
<feature type="region of interest" description="Disordered" evidence="4">
    <location>
        <begin position="1096"/>
        <end position="1121"/>
    </location>
</feature>
<feature type="domain" description="Beta-hexosaminidase bacterial type N-terminal" evidence="8">
    <location>
        <begin position="58"/>
        <end position="191"/>
    </location>
</feature>
<dbReference type="EMBL" id="JAHOEL010000005">
    <property type="protein sequence ID" value="MBV3391959.1"/>
    <property type="molecule type" value="Genomic_DNA"/>
</dbReference>
<dbReference type="Pfam" id="PF02838">
    <property type="entry name" value="Glyco_hydro_20b"/>
    <property type="match status" value="1"/>
</dbReference>
<dbReference type="Pfam" id="PF00754">
    <property type="entry name" value="F5_F8_type_C"/>
    <property type="match status" value="1"/>
</dbReference>
<organism evidence="10 12">
    <name type="scientific">Catenibacterium mitsuokai</name>
    <dbReference type="NCBI Taxonomy" id="100886"/>
    <lineage>
        <taxon>Bacteria</taxon>
        <taxon>Bacillati</taxon>
        <taxon>Bacillota</taxon>
        <taxon>Erysipelotrichia</taxon>
        <taxon>Erysipelotrichales</taxon>
        <taxon>Coprobacillaceae</taxon>
        <taxon>Catenibacterium</taxon>
    </lineage>
</organism>
<dbReference type="GO" id="GO:0005975">
    <property type="term" value="P:carbohydrate metabolic process"/>
    <property type="evidence" value="ECO:0007669"/>
    <property type="project" value="InterPro"/>
</dbReference>
<evidence type="ECO:0000313" key="10">
    <source>
        <dbReference type="EMBL" id="MBV3381934.1"/>
    </source>
</evidence>
<keyword evidence="1" id="KW-0677">Repeat</keyword>
<keyword evidence="13" id="KW-1185">Reference proteome</keyword>
<dbReference type="Proteomes" id="UP001196408">
    <property type="component" value="Unassembled WGS sequence"/>
</dbReference>
<dbReference type="GO" id="GO:0004553">
    <property type="term" value="F:hydrolase activity, hydrolyzing O-glycosyl compounds"/>
    <property type="evidence" value="ECO:0007669"/>
    <property type="project" value="InterPro"/>
</dbReference>
<dbReference type="Proteomes" id="UP001197492">
    <property type="component" value="Unassembled WGS sequence"/>
</dbReference>
<evidence type="ECO:0000256" key="2">
    <source>
        <dbReference type="ARBA" id="ARBA00022801"/>
    </source>
</evidence>
<protein>
    <submittedName>
        <fullName evidence="10">Family 20 glycosylhydrolase</fullName>
    </submittedName>
</protein>
<evidence type="ECO:0000313" key="12">
    <source>
        <dbReference type="Proteomes" id="UP001196408"/>
    </source>
</evidence>
<dbReference type="InterPro" id="IPR015882">
    <property type="entry name" value="HEX_bac_N"/>
</dbReference>
<comment type="caution">
    <text evidence="10">The sequence shown here is derived from an EMBL/GenBank/DDBJ whole genome shotgun (WGS) entry which is preliminary data.</text>
</comment>
<reference evidence="10 13" key="1">
    <citation type="submission" date="2021-06" db="EMBL/GenBank/DDBJ databases">
        <title>Collection of gut derived symbiotic bacterial strains cultured from healthy donors.</title>
        <authorList>
            <person name="Lin H."/>
            <person name="Littmann E."/>
            <person name="Pamer E.G."/>
        </authorList>
    </citation>
    <scope>NUCLEOTIDE SEQUENCE</scope>
    <source>
        <strain evidence="11 13">MSK.21.70</strain>
        <strain evidence="10">MSK.21.82</strain>
    </source>
</reference>
<evidence type="ECO:0000259" key="8">
    <source>
        <dbReference type="Pfam" id="PF02838"/>
    </source>
</evidence>
<gene>
    <name evidence="10" type="ORF">KSV97_01575</name>
    <name evidence="11" type="ORF">KSW06_01590</name>
</gene>
<evidence type="ECO:0000256" key="5">
    <source>
        <dbReference type="SAM" id="Phobius"/>
    </source>
</evidence>
<feature type="transmembrane region" description="Helical" evidence="5">
    <location>
        <begin position="1127"/>
        <end position="1145"/>
    </location>
</feature>
<accession>A0AAW4MRR4</accession>
<dbReference type="Pfam" id="PF00728">
    <property type="entry name" value="Glyco_hydro_20"/>
    <property type="match status" value="1"/>
</dbReference>
<evidence type="ECO:0000256" key="1">
    <source>
        <dbReference type="ARBA" id="ARBA00022737"/>
    </source>
</evidence>
<evidence type="ECO:0000256" key="4">
    <source>
        <dbReference type="SAM" id="MobiDB-lite"/>
    </source>
</evidence>
<keyword evidence="3" id="KW-0326">Glycosidase</keyword>
<dbReference type="PANTHER" id="PTHR43678">
    <property type="entry name" value="PUTATIVE (AFU_ORTHOLOGUE AFUA_2G00640)-RELATED"/>
    <property type="match status" value="1"/>
</dbReference>